<feature type="active site" description="Cysteine persulfide intermediate" evidence="13">
    <location>
        <position position="326"/>
    </location>
</feature>
<comment type="cofactor">
    <cofactor evidence="1 13 14">
        <name>pyridoxal 5'-phosphate</name>
        <dbReference type="ChEBI" id="CHEBI:597326"/>
    </cofactor>
</comment>
<feature type="binding site" description="via persulfide group" evidence="13">
    <location>
        <position position="326"/>
    </location>
    <ligand>
        <name>[2Fe-2S] cluster</name>
        <dbReference type="ChEBI" id="CHEBI:190135"/>
        <note>ligand shared with IscU</note>
    </ligand>
</feature>
<gene>
    <name evidence="13 16" type="primary">iscS</name>
    <name evidence="16" type="ORF">EHV23_05265</name>
</gene>
<dbReference type="PANTHER" id="PTHR11601:SF34">
    <property type="entry name" value="CYSTEINE DESULFURASE"/>
    <property type="match status" value="1"/>
</dbReference>
<evidence type="ECO:0000256" key="8">
    <source>
        <dbReference type="ARBA" id="ARBA00022898"/>
    </source>
</evidence>
<dbReference type="UniPathway" id="UPA00266"/>
<keyword evidence="10 13" id="KW-0411">Iron-sulfur</keyword>
<dbReference type="GO" id="GO:0031071">
    <property type="term" value="F:cysteine desulfurase activity"/>
    <property type="evidence" value="ECO:0007669"/>
    <property type="project" value="UniProtKB-UniRule"/>
</dbReference>
<name>A0A3R8LPV5_9BURK</name>
<feature type="binding site" evidence="13">
    <location>
        <begin position="73"/>
        <end position="74"/>
    </location>
    <ligand>
        <name>pyridoxal 5'-phosphate</name>
        <dbReference type="ChEBI" id="CHEBI:597326"/>
    </ligand>
</feature>
<keyword evidence="6 13" id="KW-0001">2Fe-2S</keyword>
<feature type="binding site" evidence="13">
    <location>
        <position position="181"/>
    </location>
    <ligand>
        <name>pyridoxal 5'-phosphate</name>
        <dbReference type="ChEBI" id="CHEBI:597326"/>
    </ligand>
</feature>
<dbReference type="RefSeq" id="WP_125095010.1">
    <property type="nucleotide sequence ID" value="NZ_RRUE01000001.1"/>
</dbReference>
<dbReference type="PROSITE" id="PS00595">
    <property type="entry name" value="AA_TRANSFER_CLASS_5"/>
    <property type="match status" value="1"/>
</dbReference>
<dbReference type="GO" id="GO:0044571">
    <property type="term" value="P:[2Fe-2S] cluster assembly"/>
    <property type="evidence" value="ECO:0007669"/>
    <property type="project" value="UniProtKB-UniRule"/>
</dbReference>
<feature type="binding site" evidence="13">
    <location>
        <begin position="201"/>
        <end position="203"/>
    </location>
    <ligand>
        <name>pyridoxal 5'-phosphate</name>
        <dbReference type="ChEBI" id="CHEBI:597326"/>
    </ligand>
</feature>
<accession>A0A3R8LPV5</accession>
<evidence type="ECO:0000256" key="4">
    <source>
        <dbReference type="ARBA" id="ARBA00012239"/>
    </source>
</evidence>
<evidence type="ECO:0000256" key="9">
    <source>
        <dbReference type="ARBA" id="ARBA00023004"/>
    </source>
</evidence>
<keyword evidence="17" id="KW-1185">Reference proteome</keyword>
<dbReference type="InterPro" id="IPR020578">
    <property type="entry name" value="Aminotrans_V_PyrdxlP_BS"/>
</dbReference>
<evidence type="ECO:0000256" key="5">
    <source>
        <dbReference type="ARBA" id="ARBA00022679"/>
    </source>
</evidence>
<comment type="catalytic activity">
    <reaction evidence="11 13">
        <text>(sulfur carrier)-H + L-cysteine = (sulfur carrier)-SH + L-alanine</text>
        <dbReference type="Rhea" id="RHEA:43892"/>
        <dbReference type="Rhea" id="RHEA-COMP:14737"/>
        <dbReference type="Rhea" id="RHEA-COMP:14739"/>
        <dbReference type="ChEBI" id="CHEBI:29917"/>
        <dbReference type="ChEBI" id="CHEBI:35235"/>
        <dbReference type="ChEBI" id="CHEBI:57972"/>
        <dbReference type="ChEBI" id="CHEBI:64428"/>
        <dbReference type="EC" id="2.8.1.7"/>
    </reaction>
</comment>
<evidence type="ECO:0000313" key="17">
    <source>
        <dbReference type="Proteomes" id="UP000270261"/>
    </source>
</evidence>
<dbReference type="NCBIfam" id="NF010611">
    <property type="entry name" value="PRK14012.1"/>
    <property type="match status" value="1"/>
</dbReference>
<evidence type="ECO:0000256" key="11">
    <source>
        <dbReference type="ARBA" id="ARBA00050776"/>
    </source>
</evidence>
<comment type="caution">
    <text evidence="16">The sequence shown here is derived from an EMBL/GenBank/DDBJ whole genome shotgun (WGS) entry which is preliminary data.</text>
</comment>
<comment type="function">
    <text evidence="13">Master enzyme that delivers sulfur to a number of partners involved in Fe-S cluster assembly, tRNA modification or cofactor biosynthesis. Catalyzes the removal of elemental sulfur atoms from cysteine to produce alanine. Functions as a sulfur delivery protein for Fe-S cluster synthesis onto IscU, an Fe-S scaffold assembly protein, as well as other S acceptor proteins.</text>
</comment>
<evidence type="ECO:0000256" key="2">
    <source>
        <dbReference type="ARBA" id="ARBA00005151"/>
    </source>
</evidence>
<dbReference type="FunFam" id="3.90.1150.10:FF:000002">
    <property type="entry name" value="Cysteine desulfurase IscS"/>
    <property type="match status" value="1"/>
</dbReference>
<reference evidence="16 17" key="1">
    <citation type="submission" date="2018-11" db="EMBL/GenBank/DDBJ databases">
        <title>Genome sequencing of Lautropia sp. KCOM 2505 (= ChDC F240).</title>
        <authorList>
            <person name="Kook J.-K."/>
            <person name="Park S.-N."/>
            <person name="Lim Y.K."/>
        </authorList>
    </citation>
    <scope>NUCLEOTIDE SEQUENCE [LARGE SCALE GENOMIC DNA]</scope>
    <source>
        <strain evidence="16 17">KCOM 2505</strain>
    </source>
</reference>
<dbReference type="InterPro" id="IPR015422">
    <property type="entry name" value="PyrdxlP-dep_Trfase_small"/>
</dbReference>
<dbReference type="InterPro" id="IPR016454">
    <property type="entry name" value="Cysteine_dSase"/>
</dbReference>
<evidence type="ECO:0000313" key="16">
    <source>
        <dbReference type="EMBL" id="RRN45581.1"/>
    </source>
</evidence>
<evidence type="ECO:0000256" key="1">
    <source>
        <dbReference type="ARBA" id="ARBA00001933"/>
    </source>
</evidence>
<dbReference type="InterPro" id="IPR015424">
    <property type="entry name" value="PyrdxlP-dep_Trfase"/>
</dbReference>
<feature type="domain" description="Aminotransferase class V" evidence="15">
    <location>
        <begin position="5"/>
        <end position="365"/>
    </location>
</feature>
<dbReference type="Proteomes" id="UP000270261">
    <property type="component" value="Unassembled WGS sequence"/>
</dbReference>
<protein>
    <recommendedName>
        <fullName evidence="12 13">Cysteine desulfurase IscS</fullName>
        <ecNumber evidence="4 13">2.8.1.7</ecNumber>
    </recommendedName>
</protein>
<dbReference type="AlphaFoldDB" id="A0A3R8LPV5"/>
<dbReference type="HAMAP" id="MF_00331">
    <property type="entry name" value="Cys_desulf_IscS"/>
    <property type="match status" value="1"/>
</dbReference>
<feature type="binding site" evidence="13">
    <location>
        <position position="241"/>
    </location>
    <ligand>
        <name>pyridoxal 5'-phosphate</name>
        <dbReference type="ChEBI" id="CHEBI:597326"/>
    </ligand>
</feature>
<dbReference type="GO" id="GO:1990221">
    <property type="term" value="C:L-cysteine desulfurase complex"/>
    <property type="evidence" value="ECO:0007669"/>
    <property type="project" value="UniProtKB-ARBA"/>
</dbReference>
<comment type="subunit">
    <text evidence="13">Homodimer. Forms a heterotetramer with IscU, interacts with other sulfur acceptors.</text>
</comment>
<dbReference type="GO" id="GO:0051537">
    <property type="term" value="F:2 iron, 2 sulfur cluster binding"/>
    <property type="evidence" value="ECO:0007669"/>
    <property type="project" value="UniProtKB-UniRule"/>
</dbReference>
<dbReference type="FunFam" id="3.40.640.10:FF:000003">
    <property type="entry name" value="Cysteine desulfurase IscS"/>
    <property type="match status" value="1"/>
</dbReference>
<evidence type="ECO:0000256" key="3">
    <source>
        <dbReference type="ARBA" id="ARBA00006490"/>
    </source>
</evidence>
<dbReference type="NCBIfam" id="TIGR02006">
    <property type="entry name" value="IscS"/>
    <property type="match status" value="1"/>
</dbReference>
<dbReference type="Pfam" id="PF00266">
    <property type="entry name" value="Aminotran_5"/>
    <property type="match status" value="1"/>
</dbReference>
<evidence type="ECO:0000256" key="10">
    <source>
        <dbReference type="ARBA" id="ARBA00023014"/>
    </source>
</evidence>
<evidence type="ECO:0000256" key="13">
    <source>
        <dbReference type="HAMAP-Rule" id="MF_00331"/>
    </source>
</evidence>
<feature type="binding site" evidence="13">
    <location>
        <position position="153"/>
    </location>
    <ligand>
        <name>pyridoxal 5'-phosphate</name>
        <dbReference type="ChEBI" id="CHEBI:597326"/>
    </ligand>
</feature>
<feature type="modified residue" description="N6-(pyridoxal phosphate)lysine" evidence="13">
    <location>
        <position position="204"/>
    </location>
</feature>
<evidence type="ECO:0000256" key="14">
    <source>
        <dbReference type="RuleBase" id="RU004504"/>
    </source>
</evidence>
<dbReference type="PIRSF" id="PIRSF005572">
    <property type="entry name" value="NifS"/>
    <property type="match status" value="1"/>
</dbReference>
<dbReference type="OrthoDB" id="9808002at2"/>
<dbReference type="GO" id="GO:0030170">
    <property type="term" value="F:pyridoxal phosphate binding"/>
    <property type="evidence" value="ECO:0007669"/>
    <property type="project" value="UniProtKB-UniRule"/>
</dbReference>
<dbReference type="PANTHER" id="PTHR11601">
    <property type="entry name" value="CYSTEINE DESULFURYLASE FAMILY MEMBER"/>
    <property type="match status" value="1"/>
</dbReference>
<sequence>MTRPIYLDYSATTPVDPRVAEKMIPYLCETFGNPASRSHAFGWEAEKAVENARGEVAALVNCDPREIVWTSGATESINLALKGAAHFYKQRGKHLISVKTEHKATLDTMRELERQGFEITLLDVKEDGLIDMDVLKAALRPDTILVSVMFVNNEIGVIQDIPAIGELLRERKILFHVDSAQATGKVHIDLQKLKVDLMSFSAHKTYGPKGVGALFVRRKPRVRIEAQIHGGGHERGMRSGTLPTHQIVGMGEAFRIARHEMDKDNAHALALRTRLLDGLSVIDEIYINGSMEHRVAQNLNVSFNYVEGESLIMAVKEIAVSSGSACTSASLEPSYVLRALGRNDELAHSSIRFTMGRFTTEQEIDFTVELLKSQIGKLRDMSPLWEMVQEGIDLNSVKWAAH</sequence>
<evidence type="ECO:0000256" key="12">
    <source>
        <dbReference type="ARBA" id="ARBA00072125"/>
    </source>
</evidence>
<dbReference type="SUPFAM" id="SSF53383">
    <property type="entry name" value="PLP-dependent transferases"/>
    <property type="match status" value="1"/>
</dbReference>
<dbReference type="Gene3D" id="3.40.640.10">
    <property type="entry name" value="Type I PLP-dependent aspartate aminotransferase-like (Major domain)"/>
    <property type="match status" value="1"/>
</dbReference>
<dbReference type="GO" id="GO:0046872">
    <property type="term" value="F:metal ion binding"/>
    <property type="evidence" value="ECO:0007669"/>
    <property type="project" value="UniProtKB-KW"/>
</dbReference>
<keyword evidence="7 13" id="KW-0479">Metal-binding</keyword>
<keyword evidence="5 13" id="KW-0808">Transferase</keyword>
<organism evidence="16 17">
    <name type="scientific">Lautropia dentalis</name>
    <dbReference type="NCBI Taxonomy" id="2490857"/>
    <lineage>
        <taxon>Bacteria</taxon>
        <taxon>Pseudomonadati</taxon>
        <taxon>Pseudomonadota</taxon>
        <taxon>Betaproteobacteria</taxon>
        <taxon>Burkholderiales</taxon>
        <taxon>Burkholderiaceae</taxon>
        <taxon>Lautropia</taxon>
    </lineage>
</organism>
<comment type="subcellular location">
    <subcellularLocation>
        <location evidence="13">Cytoplasm</location>
    </subcellularLocation>
</comment>
<proteinExistence type="inferred from homology"/>
<evidence type="ECO:0000259" key="15">
    <source>
        <dbReference type="Pfam" id="PF00266"/>
    </source>
</evidence>
<dbReference type="InterPro" id="IPR000192">
    <property type="entry name" value="Aminotrans_V_dom"/>
</dbReference>
<evidence type="ECO:0000256" key="6">
    <source>
        <dbReference type="ARBA" id="ARBA00022714"/>
    </source>
</evidence>
<comment type="pathway">
    <text evidence="2 13">Cofactor biosynthesis; iron-sulfur cluster biosynthesis.</text>
</comment>
<keyword evidence="8 13" id="KW-0663">Pyridoxal phosphate</keyword>
<keyword evidence="9 13" id="KW-0408">Iron</keyword>
<keyword evidence="13" id="KW-0963">Cytoplasm</keyword>
<evidence type="ECO:0000256" key="7">
    <source>
        <dbReference type="ARBA" id="ARBA00022723"/>
    </source>
</evidence>
<dbReference type="InterPro" id="IPR010240">
    <property type="entry name" value="Cys_deSase_IscS"/>
</dbReference>
<comment type="similarity">
    <text evidence="3 13">Belongs to the class-V pyridoxal-phosphate-dependent aminotransferase family. NifS/IscS subfamily.</text>
</comment>
<dbReference type="EMBL" id="RRUE01000001">
    <property type="protein sequence ID" value="RRN45581.1"/>
    <property type="molecule type" value="Genomic_DNA"/>
</dbReference>
<dbReference type="InterPro" id="IPR015421">
    <property type="entry name" value="PyrdxlP-dep_Trfase_major"/>
</dbReference>
<dbReference type="Gene3D" id="3.90.1150.10">
    <property type="entry name" value="Aspartate Aminotransferase, domain 1"/>
    <property type="match status" value="1"/>
</dbReference>
<dbReference type="EC" id="2.8.1.7" evidence="4 13"/>